<name>A0A0F5IZJ6_9BACT</name>
<reference evidence="6 7" key="1">
    <citation type="submission" date="2013-04" db="EMBL/GenBank/DDBJ databases">
        <title>The Genome Sequence of Parabacteroides gordonii DSM 23371.</title>
        <authorList>
            <consortium name="The Broad Institute Genomics Platform"/>
            <person name="Earl A."/>
            <person name="Ward D."/>
            <person name="Feldgarden M."/>
            <person name="Gevers D."/>
            <person name="Martens E."/>
            <person name="Sakamoto M."/>
            <person name="Benno Y."/>
            <person name="Suzuki N."/>
            <person name="Matsunaga N."/>
            <person name="Koshihara K."/>
            <person name="Seki M."/>
            <person name="Komiya H."/>
            <person name="Walker B."/>
            <person name="Young S."/>
            <person name="Zeng Q."/>
            <person name="Gargeya S."/>
            <person name="Fitzgerald M."/>
            <person name="Haas B."/>
            <person name="Abouelleil A."/>
            <person name="Allen A.W."/>
            <person name="Alvarado L."/>
            <person name="Arachchi H.M."/>
            <person name="Berlin A.M."/>
            <person name="Chapman S.B."/>
            <person name="Gainer-Dewar J."/>
            <person name="Goldberg J."/>
            <person name="Griggs A."/>
            <person name="Gujja S."/>
            <person name="Hansen M."/>
            <person name="Howarth C."/>
            <person name="Imamovic A."/>
            <person name="Ireland A."/>
            <person name="Larimer J."/>
            <person name="McCowan C."/>
            <person name="Murphy C."/>
            <person name="Pearson M."/>
            <person name="Poon T.W."/>
            <person name="Priest M."/>
            <person name="Roberts A."/>
            <person name="Saif S."/>
            <person name="Shea T."/>
            <person name="Sisk P."/>
            <person name="Sykes S."/>
            <person name="Wortman J."/>
            <person name="Nusbaum C."/>
            <person name="Birren B."/>
        </authorList>
    </citation>
    <scope>NUCLEOTIDE SEQUENCE [LARGE SCALE GENOMIC DNA]</scope>
    <source>
        <strain evidence="6 7">MS-1</strain>
    </source>
</reference>
<keyword evidence="4" id="KW-0812">Transmembrane</keyword>
<evidence type="ECO:0000259" key="5">
    <source>
        <dbReference type="PROSITE" id="PS01124"/>
    </source>
</evidence>
<feature type="transmembrane region" description="Helical" evidence="4">
    <location>
        <begin position="143"/>
        <end position="164"/>
    </location>
</feature>
<dbReference type="HOGENOM" id="CLU_745661_0_0_10"/>
<comment type="caution">
    <text evidence="6">The sequence shown here is derived from an EMBL/GenBank/DDBJ whole genome shotgun (WGS) entry which is preliminary data.</text>
</comment>
<keyword evidence="7" id="KW-1185">Reference proteome</keyword>
<evidence type="ECO:0000256" key="1">
    <source>
        <dbReference type="ARBA" id="ARBA00023015"/>
    </source>
</evidence>
<evidence type="ECO:0000313" key="6">
    <source>
        <dbReference type="EMBL" id="KKB50625.1"/>
    </source>
</evidence>
<dbReference type="Pfam" id="PF12833">
    <property type="entry name" value="HTH_18"/>
    <property type="match status" value="1"/>
</dbReference>
<organism evidence="6 7">
    <name type="scientific">Parabacteroides gordonii MS-1 = DSM 23371</name>
    <dbReference type="NCBI Taxonomy" id="1203610"/>
    <lineage>
        <taxon>Bacteria</taxon>
        <taxon>Pseudomonadati</taxon>
        <taxon>Bacteroidota</taxon>
        <taxon>Bacteroidia</taxon>
        <taxon>Bacteroidales</taxon>
        <taxon>Tannerellaceae</taxon>
        <taxon>Parabacteroides</taxon>
    </lineage>
</organism>
<sequence>MLSLLFQILVICTSLLAWGVLSIAGISLLQYGRYNKKTILTTFITLVLCVVSFYNSWYEGLFLFRKIALISSLNSWAFTLLTPLFYLYFRFRITNRLPDARQWRRHLLPPGVLTVIYVAMTLFNPVPDKLIYSWHEFGLDRSAWWVSFRISCYLLLAVQLFVYLPRLLSRINDNTPQIQIIKRELLCVLCFIFISVMSMLTPSYICNILYNLSLILIGVYLLKRSVFYRTVKRKIGFYLLPYFFIRTEANPKDKIEVSTQFNQEEGERIISLLKSPDILHNPDLTLKILASELGTNATSLSHYFNQQLGVRFSDYLTALRLDEAESWLKDTNIKVIEISELVGFQTSSTFYQAFNARHHMPPSQWRKKMKLNS</sequence>
<dbReference type="PANTHER" id="PTHR43280">
    <property type="entry name" value="ARAC-FAMILY TRANSCRIPTIONAL REGULATOR"/>
    <property type="match status" value="1"/>
</dbReference>
<dbReference type="PANTHER" id="PTHR43280:SF29">
    <property type="entry name" value="ARAC-FAMILY TRANSCRIPTIONAL REGULATOR"/>
    <property type="match status" value="1"/>
</dbReference>
<dbReference type="EMBL" id="AQHW01000020">
    <property type="protein sequence ID" value="KKB50625.1"/>
    <property type="molecule type" value="Genomic_DNA"/>
</dbReference>
<evidence type="ECO:0000256" key="4">
    <source>
        <dbReference type="SAM" id="Phobius"/>
    </source>
</evidence>
<keyword evidence="3" id="KW-0804">Transcription</keyword>
<evidence type="ECO:0000256" key="2">
    <source>
        <dbReference type="ARBA" id="ARBA00023125"/>
    </source>
</evidence>
<keyword evidence="4" id="KW-0472">Membrane</keyword>
<feature type="transmembrane region" description="Helical" evidence="4">
    <location>
        <begin position="6"/>
        <end position="26"/>
    </location>
</feature>
<dbReference type="GO" id="GO:0003700">
    <property type="term" value="F:DNA-binding transcription factor activity"/>
    <property type="evidence" value="ECO:0007669"/>
    <property type="project" value="InterPro"/>
</dbReference>
<dbReference type="InterPro" id="IPR018060">
    <property type="entry name" value="HTH_AraC"/>
</dbReference>
<feature type="transmembrane region" description="Helical" evidence="4">
    <location>
        <begin position="185"/>
        <end position="202"/>
    </location>
</feature>
<keyword evidence="4" id="KW-1133">Transmembrane helix</keyword>
<evidence type="ECO:0000256" key="3">
    <source>
        <dbReference type="ARBA" id="ARBA00023163"/>
    </source>
</evidence>
<dbReference type="Proteomes" id="UP000033035">
    <property type="component" value="Unassembled WGS sequence"/>
</dbReference>
<protein>
    <recommendedName>
        <fullName evidence="5">HTH araC/xylS-type domain-containing protein</fullName>
    </recommendedName>
</protein>
<feature type="domain" description="HTH araC/xylS-type" evidence="5">
    <location>
        <begin position="267"/>
        <end position="368"/>
    </location>
</feature>
<dbReference type="STRING" id="1203610.HMPREF1536_04164"/>
<feature type="transmembrane region" description="Helical" evidence="4">
    <location>
        <begin position="63"/>
        <end position="87"/>
    </location>
</feature>
<dbReference type="InterPro" id="IPR009057">
    <property type="entry name" value="Homeodomain-like_sf"/>
</dbReference>
<keyword evidence="2" id="KW-0238">DNA-binding</keyword>
<feature type="transmembrane region" description="Helical" evidence="4">
    <location>
        <begin position="208"/>
        <end position="227"/>
    </location>
</feature>
<dbReference type="SMART" id="SM00342">
    <property type="entry name" value="HTH_ARAC"/>
    <property type="match status" value="1"/>
</dbReference>
<dbReference type="AlphaFoldDB" id="A0A0F5IZJ6"/>
<proteinExistence type="predicted"/>
<dbReference type="PROSITE" id="PS01124">
    <property type="entry name" value="HTH_ARAC_FAMILY_2"/>
    <property type="match status" value="1"/>
</dbReference>
<accession>A0A0F5IZJ6</accession>
<feature type="transmembrane region" description="Helical" evidence="4">
    <location>
        <begin position="107"/>
        <end position="123"/>
    </location>
</feature>
<gene>
    <name evidence="6" type="ORF">HMPREF1536_04164</name>
</gene>
<keyword evidence="1" id="KW-0805">Transcription regulation</keyword>
<dbReference type="RefSeq" id="WP_028729313.1">
    <property type="nucleotide sequence ID" value="NZ_KE386763.1"/>
</dbReference>
<dbReference type="GO" id="GO:0043565">
    <property type="term" value="F:sequence-specific DNA binding"/>
    <property type="evidence" value="ECO:0007669"/>
    <property type="project" value="InterPro"/>
</dbReference>
<dbReference type="PATRIC" id="fig|1203610.3.peg.4238"/>
<dbReference type="Gene3D" id="1.10.10.60">
    <property type="entry name" value="Homeodomain-like"/>
    <property type="match status" value="2"/>
</dbReference>
<dbReference type="SUPFAM" id="SSF46689">
    <property type="entry name" value="Homeodomain-like"/>
    <property type="match status" value="1"/>
</dbReference>
<feature type="transmembrane region" description="Helical" evidence="4">
    <location>
        <begin position="38"/>
        <end position="57"/>
    </location>
</feature>
<evidence type="ECO:0000313" key="7">
    <source>
        <dbReference type="Proteomes" id="UP000033035"/>
    </source>
</evidence>